<dbReference type="Pfam" id="PF23544">
    <property type="entry name" value="AtuA_ferredoxin"/>
    <property type="match status" value="1"/>
</dbReference>
<dbReference type="InterPro" id="IPR056362">
    <property type="entry name" value="AtuA-like_ferredoxin_dom"/>
</dbReference>
<keyword evidence="4" id="KW-1185">Reference proteome</keyword>
<evidence type="ECO:0000259" key="1">
    <source>
        <dbReference type="Pfam" id="PF07287"/>
    </source>
</evidence>
<feature type="domain" description="Acyclic terpene utilisation N-terminal" evidence="1">
    <location>
        <begin position="13"/>
        <end position="457"/>
    </location>
</feature>
<dbReference type="KEGG" id="lto:RGQ30_30250"/>
<evidence type="ECO:0000259" key="2">
    <source>
        <dbReference type="Pfam" id="PF23544"/>
    </source>
</evidence>
<dbReference type="EMBL" id="AP028947">
    <property type="protein sequence ID" value="BET27524.1"/>
    <property type="molecule type" value="Genomic_DNA"/>
</dbReference>
<dbReference type="Pfam" id="PF07287">
    <property type="entry name" value="AtuA"/>
    <property type="match status" value="1"/>
</dbReference>
<dbReference type="RefSeq" id="WP_130557407.1">
    <property type="nucleotide sequence ID" value="NZ_AP028947.1"/>
</dbReference>
<reference evidence="3 4" key="1">
    <citation type="submission" date="2023-10" db="EMBL/GenBank/DDBJ databases">
        <title>Complete Genome Sequence of Limnobacter thiooxidans CS-K2T, Isolated from freshwater lake sediments in Bavaria, Germany.</title>
        <authorList>
            <person name="Naruki M."/>
            <person name="Watanabe A."/>
            <person name="Warashina T."/>
            <person name="Morita T."/>
            <person name="Arakawa K."/>
        </authorList>
    </citation>
    <scope>NUCLEOTIDE SEQUENCE [LARGE SCALE GENOMIC DNA]</scope>
    <source>
        <strain evidence="3 4">CS-K2</strain>
    </source>
</reference>
<accession>A0AA86M9A5</accession>
<name>A0AA86M9A5_9BURK</name>
<gene>
    <name evidence="3" type="ORF">RGQ30_30250</name>
</gene>
<dbReference type="InterPro" id="IPR010839">
    <property type="entry name" value="AtuA_N"/>
</dbReference>
<dbReference type="PANTHER" id="PTHR47708">
    <property type="match status" value="1"/>
</dbReference>
<proteinExistence type="predicted"/>
<dbReference type="PANTHER" id="PTHR47708:SF2">
    <property type="entry name" value="SI:CH73-132F6.5"/>
    <property type="match status" value="1"/>
</dbReference>
<feature type="domain" description="AtuA-like ferredoxin-fold" evidence="2">
    <location>
        <begin position="508"/>
        <end position="604"/>
    </location>
</feature>
<sequence>MNTTSKQNSGKQIRIGGACGFWGDSSLGTSQLLDVPGIQYITYDYLAELTLAIMAGMRMKNPEHGYALDFIDLMKKALPVAKARGIKIIANAGGLNPASCAAALEKAMAELGQTIRIGVVSGDDATQTLGQLRKEGAALTDQHSGRAAPPFFLTANAYLGAFPIAAALEGGADIVITGRVVDSAMVLGALIHEYKWQVDDLDQLAQGSLAGHIVECGAQATGGLFTDWHLVPDWANIGYPIVDVSPDGSFELSKPDNTGGLINTAVATEQLLYEIHDPANYALPDVVCDFTTVQIENSGENRVIIRGAKGKAPSDLYKVCATYPEGFRCIGMLSIVGFDAEAKAQRTGEAILTRTRAMFKAQGLADYSSASIEVIGSETDLGPHATVRLGHEAMLRIAVTHADKKAASIFSREIAPAGTSYAPGTSGNFGMGRPNVTPLVKLFSCFVPKHLQTPKVQVGGDMLDYIEPQRRVGVEVTNATSAALAESEQAQSQTQAVVIPQELLGKSLIAIAHGRSGDKGDTSNVGIVARKAEYWPLLRHLLRPERVSHYLAHLVKGEIHTFELPQVQAFNLVMKEALDGGGMTSMRNDPLGKGMAQILLNMKISE</sequence>
<evidence type="ECO:0000313" key="3">
    <source>
        <dbReference type="EMBL" id="BET27524.1"/>
    </source>
</evidence>
<protein>
    <submittedName>
        <fullName evidence="3">DUF1446 domain-containing protein</fullName>
    </submittedName>
</protein>
<dbReference type="AlphaFoldDB" id="A0AA86M9A5"/>
<evidence type="ECO:0000313" key="4">
    <source>
        <dbReference type="Proteomes" id="UP001329151"/>
    </source>
</evidence>
<organism evidence="3 4">
    <name type="scientific">Limnobacter thiooxidans</name>
    <dbReference type="NCBI Taxonomy" id="131080"/>
    <lineage>
        <taxon>Bacteria</taxon>
        <taxon>Pseudomonadati</taxon>
        <taxon>Pseudomonadota</taxon>
        <taxon>Betaproteobacteria</taxon>
        <taxon>Burkholderiales</taxon>
        <taxon>Burkholderiaceae</taxon>
        <taxon>Limnobacter</taxon>
    </lineage>
</organism>
<dbReference type="Proteomes" id="UP001329151">
    <property type="component" value="Chromosome"/>
</dbReference>